<comment type="caution">
    <text evidence="6">The sequence shown here is derived from an EMBL/GenBank/DDBJ whole genome shotgun (WGS) entry which is preliminary data.</text>
</comment>
<dbReference type="Pfam" id="PF16421">
    <property type="entry name" value="E2F_CC-MB"/>
    <property type="match status" value="1"/>
</dbReference>
<evidence type="ECO:0000313" key="6">
    <source>
        <dbReference type="EMBL" id="THG11804.1"/>
    </source>
</evidence>
<dbReference type="STRING" id="542762.A0A4S4E855"/>
<dbReference type="GO" id="GO:0046983">
    <property type="term" value="F:protein dimerization activity"/>
    <property type="evidence" value="ECO:0007669"/>
    <property type="project" value="InterPro"/>
</dbReference>
<dbReference type="GO" id="GO:0003677">
    <property type="term" value="F:DNA binding"/>
    <property type="evidence" value="ECO:0007669"/>
    <property type="project" value="UniProtKB-KW"/>
</dbReference>
<dbReference type="AlphaFoldDB" id="A0A4S4E855"/>
<gene>
    <name evidence="6" type="ORF">TEA_021044</name>
</gene>
<dbReference type="InterPro" id="IPR037241">
    <property type="entry name" value="E2F-DP_heterodim"/>
</dbReference>
<dbReference type="InterPro" id="IPR032198">
    <property type="entry name" value="E2F_CC-MB"/>
</dbReference>
<evidence type="ECO:0000256" key="3">
    <source>
        <dbReference type="ARBA" id="ARBA00023125"/>
    </source>
</evidence>
<feature type="domain" description="E2F transcription factor CC-MB" evidence="5">
    <location>
        <begin position="88"/>
        <end position="137"/>
    </location>
</feature>
<dbReference type="GO" id="GO:0048046">
    <property type="term" value="C:apoplast"/>
    <property type="evidence" value="ECO:0007669"/>
    <property type="project" value="TreeGrafter"/>
</dbReference>
<dbReference type="Gene3D" id="6.10.250.540">
    <property type="match status" value="1"/>
</dbReference>
<organism evidence="6 7">
    <name type="scientific">Camellia sinensis var. sinensis</name>
    <name type="common">China tea</name>
    <dbReference type="NCBI Taxonomy" id="542762"/>
    <lineage>
        <taxon>Eukaryota</taxon>
        <taxon>Viridiplantae</taxon>
        <taxon>Streptophyta</taxon>
        <taxon>Embryophyta</taxon>
        <taxon>Tracheophyta</taxon>
        <taxon>Spermatophyta</taxon>
        <taxon>Magnoliopsida</taxon>
        <taxon>eudicotyledons</taxon>
        <taxon>Gunneridae</taxon>
        <taxon>Pentapetalae</taxon>
        <taxon>asterids</taxon>
        <taxon>Ericales</taxon>
        <taxon>Theaceae</taxon>
        <taxon>Camellia</taxon>
    </lineage>
</organism>
<reference evidence="6 7" key="1">
    <citation type="journal article" date="2018" name="Proc. Natl. Acad. Sci. U.S.A.">
        <title>Draft genome sequence of Camellia sinensis var. sinensis provides insights into the evolution of the tea genome and tea quality.</title>
        <authorList>
            <person name="Wei C."/>
            <person name="Yang H."/>
            <person name="Wang S."/>
            <person name="Zhao J."/>
            <person name="Liu C."/>
            <person name="Gao L."/>
            <person name="Xia E."/>
            <person name="Lu Y."/>
            <person name="Tai Y."/>
            <person name="She G."/>
            <person name="Sun J."/>
            <person name="Cao H."/>
            <person name="Tong W."/>
            <person name="Gao Q."/>
            <person name="Li Y."/>
            <person name="Deng W."/>
            <person name="Jiang X."/>
            <person name="Wang W."/>
            <person name="Chen Q."/>
            <person name="Zhang S."/>
            <person name="Li H."/>
            <person name="Wu J."/>
            <person name="Wang P."/>
            <person name="Li P."/>
            <person name="Shi C."/>
            <person name="Zheng F."/>
            <person name="Jian J."/>
            <person name="Huang B."/>
            <person name="Shan D."/>
            <person name="Shi M."/>
            <person name="Fang C."/>
            <person name="Yue Y."/>
            <person name="Li F."/>
            <person name="Li D."/>
            <person name="Wei S."/>
            <person name="Han B."/>
            <person name="Jiang C."/>
            <person name="Yin Y."/>
            <person name="Xia T."/>
            <person name="Zhang Z."/>
            <person name="Bennetzen J.L."/>
            <person name="Zhao S."/>
            <person name="Wan X."/>
        </authorList>
    </citation>
    <scope>NUCLEOTIDE SEQUENCE [LARGE SCALE GENOMIC DNA]</scope>
    <source>
        <strain evidence="7">cv. Shuchazao</strain>
        <tissue evidence="6">Leaf</tissue>
    </source>
</reference>
<keyword evidence="2" id="KW-0805">Transcription regulation</keyword>
<sequence length="184" mass="19947">MLGTMTIFTPFSKLISHLMAVFIHHKPTGRFCNGKLATDITADAMGFTAYPLTYLSPQALGKNLLIGSNFASTGSSYDDKTVFLSVRILACACNKNETLIAIKAPHDTTLEVPYPDERRYRVMLRSTMGPVDVYLMSGASASPGQFEEINGVAASPSIASTLGLNENPSTPFLTEESNQNEIEM</sequence>
<keyword evidence="7" id="KW-1185">Reference proteome</keyword>
<keyword evidence="4" id="KW-0804">Transcription</keyword>
<dbReference type="SUPFAM" id="SSF144074">
    <property type="entry name" value="E2F-DP heterodimerization region"/>
    <property type="match status" value="1"/>
</dbReference>
<keyword evidence="3" id="KW-0238">DNA-binding</keyword>
<evidence type="ECO:0000256" key="1">
    <source>
        <dbReference type="ARBA" id="ARBA00010940"/>
    </source>
</evidence>
<evidence type="ECO:0000313" key="7">
    <source>
        <dbReference type="Proteomes" id="UP000306102"/>
    </source>
</evidence>
<name>A0A4S4E855_CAMSN</name>
<evidence type="ECO:0000256" key="4">
    <source>
        <dbReference type="ARBA" id="ARBA00023163"/>
    </source>
</evidence>
<evidence type="ECO:0000256" key="2">
    <source>
        <dbReference type="ARBA" id="ARBA00023015"/>
    </source>
</evidence>
<dbReference type="EMBL" id="SDRB02007020">
    <property type="protein sequence ID" value="THG11804.1"/>
    <property type="molecule type" value="Genomic_DNA"/>
</dbReference>
<proteinExistence type="inferred from homology"/>
<evidence type="ECO:0000259" key="5">
    <source>
        <dbReference type="Pfam" id="PF16421"/>
    </source>
</evidence>
<dbReference type="PANTHER" id="PTHR45642:SF35">
    <property type="entry name" value="GDSL ESTERASE_LIPASE APG"/>
    <property type="match status" value="1"/>
</dbReference>
<comment type="similarity">
    <text evidence="1">Belongs to the E2F/DP family.</text>
</comment>
<protein>
    <recommendedName>
        <fullName evidence="5">E2F transcription factor CC-MB domain-containing protein</fullName>
    </recommendedName>
</protein>
<dbReference type="Proteomes" id="UP000306102">
    <property type="component" value="Unassembled WGS sequence"/>
</dbReference>
<dbReference type="PANTHER" id="PTHR45642">
    <property type="entry name" value="GDSL ESTERASE/LIPASE EXL3"/>
    <property type="match status" value="1"/>
</dbReference>
<dbReference type="InterPro" id="IPR050592">
    <property type="entry name" value="GDSL_lipolytic_enzyme"/>
</dbReference>
<accession>A0A4S4E855</accession>